<protein>
    <recommendedName>
        <fullName evidence="7">Serine/threonine-protein phosphatase</fullName>
        <ecNumber evidence="7">3.1.3.16</ecNumber>
    </recommendedName>
</protein>
<evidence type="ECO:0000313" key="10">
    <source>
        <dbReference type="Proteomes" id="UP000024404"/>
    </source>
</evidence>
<dbReference type="EMBL" id="CMVM020000437">
    <property type="status" value="NOT_ANNOTATED_CDS"/>
    <property type="molecule type" value="Genomic_DNA"/>
</dbReference>
<reference evidence="10" key="1">
    <citation type="submission" date="2013-10" db="EMBL/GenBank/DDBJ databases">
        <title>Genome sequencing of Onchocerca volvulus.</title>
        <authorList>
            <person name="Cotton J."/>
            <person name="Tsai J."/>
            <person name="Stanley E."/>
            <person name="Tracey A."/>
            <person name="Holroyd N."/>
            <person name="Lustigman S."/>
            <person name="Berriman M."/>
        </authorList>
    </citation>
    <scope>NUCLEOTIDE SEQUENCE</scope>
</reference>
<dbReference type="InterPro" id="IPR050341">
    <property type="entry name" value="PP1_catalytic_subunit"/>
</dbReference>
<evidence type="ECO:0000256" key="7">
    <source>
        <dbReference type="RuleBase" id="RU004273"/>
    </source>
</evidence>
<reference evidence="9" key="2">
    <citation type="submission" date="2022-06" db="UniProtKB">
        <authorList>
            <consortium name="EnsemblMetazoa"/>
        </authorList>
    </citation>
    <scope>IDENTIFICATION</scope>
</reference>
<dbReference type="Pfam" id="PF00149">
    <property type="entry name" value="Metallophos"/>
    <property type="match status" value="1"/>
</dbReference>
<keyword evidence="10" id="KW-1185">Reference proteome</keyword>
<sequence length="306" mass="34890">MPKDEKSKVKTDENGKKNPEIGVKAWLQTVVHKLTKEWNPSKCQQLFTENELIELCYRAREMFWMQPTLIELNPPINILGDIHGQFEDLIALFTLNGFPPDKKYLFLGDYVDRGPFSLEVIVLLFAYKVLYPDLVTLLRGNHESRPVNKQYGFYVECTKRYSVVLYECFQFAFYCMPFCARISKTIMCMHGGISEGLTNLSQISKIKRPCDIPDMGLLADLTWADPDPAISGYEESPRGAASVFGQDALKSFCDRLGLELIIRAHQVVPEGYEFFGDRRLVTIFSAPSYCAQFNNAACVMKISEDL</sequence>
<dbReference type="GO" id="GO:0005737">
    <property type="term" value="C:cytoplasm"/>
    <property type="evidence" value="ECO:0007669"/>
    <property type="project" value="TreeGrafter"/>
</dbReference>
<keyword evidence="4" id="KW-0464">Manganese</keyword>
<comment type="catalytic activity">
    <reaction evidence="6 7">
        <text>O-phospho-L-threonyl-[protein] + H2O = L-threonyl-[protein] + phosphate</text>
        <dbReference type="Rhea" id="RHEA:47004"/>
        <dbReference type="Rhea" id="RHEA-COMP:11060"/>
        <dbReference type="Rhea" id="RHEA-COMP:11605"/>
        <dbReference type="ChEBI" id="CHEBI:15377"/>
        <dbReference type="ChEBI" id="CHEBI:30013"/>
        <dbReference type="ChEBI" id="CHEBI:43474"/>
        <dbReference type="ChEBI" id="CHEBI:61977"/>
        <dbReference type="EC" id="3.1.3.16"/>
    </reaction>
</comment>
<dbReference type="PROSITE" id="PS00125">
    <property type="entry name" value="SER_THR_PHOSPHATASE"/>
    <property type="match status" value="1"/>
</dbReference>
<evidence type="ECO:0000256" key="3">
    <source>
        <dbReference type="ARBA" id="ARBA00022912"/>
    </source>
</evidence>
<dbReference type="AlphaFoldDB" id="A0A8R1TLW3"/>
<dbReference type="GO" id="GO:0004722">
    <property type="term" value="F:protein serine/threonine phosphatase activity"/>
    <property type="evidence" value="ECO:0007669"/>
    <property type="project" value="UniProtKB-EC"/>
</dbReference>
<dbReference type="PRINTS" id="PR00114">
    <property type="entry name" value="STPHPHTASE"/>
</dbReference>
<dbReference type="InterPro" id="IPR006186">
    <property type="entry name" value="Ser/Thr-sp_prot-phosphatase"/>
</dbReference>
<dbReference type="InterPro" id="IPR029052">
    <property type="entry name" value="Metallo-depent_PP-like"/>
</dbReference>
<dbReference type="Gene3D" id="3.60.21.10">
    <property type="match status" value="1"/>
</dbReference>
<evidence type="ECO:0000256" key="5">
    <source>
        <dbReference type="ARBA" id="ARBA00047761"/>
    </source>
</evidence>
<evidence type="ECO:0000256" key="6">
    <source>
        <dbReference type="ARBA" id="ARBA00048336"/>
    </source>
</evidence>
<comment type="catalytic activity">
    <reaction evidence="5">
        <text>O-phospho-L-seryl-[protein] + H2O = L-seryl-[protein] + phosphate</text>
        <dbReference type="Rhea" id="RHEA:20629"/>
        <dbReference type="Rhea" id="RHEA-COMP:9863"/>
        <dbReference type="Rhea" id="RHEA-COMP:11604"/>
        <dbReference type="ChEBI" id="CHEBI:15377"/>
        <dbReference type="ChEBI" id="CHEBI:29999"/>
        <dbReference type="ChEBI" id="CHEBI:43474"/>
        <dbReference type="ChEBI" id="CHEBI:83421"/>
        <dbReference type="EC" id="3.1.3.16"/>
    </reaction>
</comment>
<keyword evidence="2 7" id="KW-0378">Hydrolase</keyword>
<evidence type="ECO:0000256" key="4">
    <source>
        <dbReference type="ARBA" id="ARBA00023211"/>
    </source>
</evidence>
<dbReference type="GO" id="GO:0046872">
    <property type="term" value="F:metal ion binding"/>
    <property type="evidence" value="ECO:0007669"/>
    <property type="project" value="UniProtKB-KW"/>
</dbReference>
<evidence type="ECO:0000256" key="2">
    <source>
        <dbReference type="ARBA" id="ARBA00022801"/>
    </source>
</evidence>
<dbReference type="EnsemblMetazoa" id="OVOC12332.1">
    <property type="protein sequence ID" value="OVOC12332.1"/>
    <property type="gene ID" value="WBGene00249141"/>
</dbReference>
<dbReference type="PANTHER" id="PTHR11668:SF477">
    <property type="entry name" value="SERINE_THREONINE-PROTEIN PHOSPHATASE"/>
    <property type="match status" value="1"/>
</dbReference>
<dbReference type="SUPFAM" id="SSF56300">
    <property type="entry name" value="Metallo-dependent phosphatases"/>
    <property type="match status" value="1"/>
</dbReference>
<name>A0A8R1TLW3_ONCVO</name>
<dbReference type="Pfam" id="PF16891">
    <property type="entry name" value="STPPase_N"/>
    <property type="match status" value="1"/>
</dbReference>
<evidence type="ECO:0000256" key="1">
    <source>
        <dbReference type="ARBA" id="ARBA00022723"/>
    </source>
</evidence>
<comment type="similarity">
    <text evidence="7">Belongs to the PPP phosphatase family.</text>
</comment>
<dbReference type="EC" id="3.1.3.16" evidence="7"/>
<feature type="domain" description="Serine/threonine specific protein phosphatases" evidence="8">
    <location>
        <begin position="138"/>
        <end position="143"/>
    </location>
</feature>
<dbReference type="PANTHER" id="PTHR11668">
    <property type="entry name" value="SERINE/THREONINE PROTEIN PHOSPHATASE"/>
    <property type="match status" value="1"/>
</dbReference>
<dbReference type="GO" id="GO:0005634">
    <property type="term" value="C:nucleus"/>
    <property type="evidence" value="ECO:0007669"/>
    <property type="project" value="TreeGrafter"/>
</dbReference>
<evidence type="ECO:0000259" key="8">
    <source>
        <dbReference type="PROSITE" id="PS00125"/>
    </source>
</evidence>
<dbReference type="InterPro" id="IPR031675">
    <property type="entry name" value="STPPase_N"/>
</dbReference>
<proteinExistence type="inferred from homology"/>
<evidence type="ECO:0000313" key="9">
    <source>
        <dbReference type="EnsemblMetazoa" id="OVOC12332.1"/>
    </source>
</evidence>
<keyword evidence="1" id="KW-0479">Metal-binding</keyword>
<accession>A0A8R1TLW3</accession>
<dbReference type="InterPro" id="IPR004843">
    <property type="entry name" value="Calcineurin-like_PHP"/>
</dbReference>
<dbReference type="SMART" id="SM00156">
    <property type="entry name" value="PP2Ac"/>
    <property type="match status" value="1"/>
</dbReference>
<organism evidence="9 10">
    <name type="scientific">Onchocerca volvulus</name>
    <dbReference type="NCBI Taxonomy" id="6282"/>
    <lineage>
        <taxon>Eukaryota</taxon>
        <taxon>Metazoa</taxon>
        <taxon>Ecdysozoa</taxon>
        <taxon>Nematoda</taxon>
        <taxon>Chromadorea</taxon>
        <taxon>Rhabditida</taxon>
        <taxon>Spirurina</taxon>
        <taxon>Spiruromorpha</taxon>
        <taxon>Filarioidea</taxon>
        <taxon>Onchocercidae</taxon>
        <taxon>Onchocerca</taxon>
    </lineage>
</organism>
<keyword evidence="3" id="KW-0904">Protein phosphatase</keyword>
<dbReference type="Proteomes" id="UP000024404">
    <property type="component" value="Unassembled WGS sequence"/>
</dbReference>